<dbReference type="KEGG" id="lip:LI0461"/>
<dbReference type="NCBIfam" id="NF033939">
    <property type="entry name" value="DESULF_POR1"/>
    <property type="match status" value="1"/>
</dbReference>
<evidence type="ECO:0000256" key="1">
    <source>
        <dbReference type="SAM" id="SignalP"/>
    </source>
</evidence>
<dbReference type="OrthoDB" id="5464498at2"/>
<dbReference type="AlphaFoldDB" id="Q1MR61"/>
<gene>
    <name evidence="2" type="ordered locus">LI0461</name>
</gene>
<organism evidence="2 3">
    <name type="scientific">Lawsonia intracellularis (strain PHE/MN1-00)</name>
    <dbReference type="NCBI Taxonomy" id="363253"/>
    <lineage>
        <taxon>Bacteria</taxon>
        <taxon>Pseudomonadati</taxon>
        <taxon>Thermodesulfobacteriota</taxon>
        <taxon>Desulfovibrionia</taxon>
        <taxon>Desulfovibrionales</taxon>
        <taxon>Desulfovibrionaceae</taxon>
        <taxon>Lawsonia</taxon>
    </lineage>
</organism>
<evidence type="ECO:0008006" key="4">
    <source>
        <dbReference type="Google" id="ProtNLM"/>
    </source>
</evidence>
<sequence length="498" mass="54899">MKKVLISAFLFVGTLLTASLSAEAIDFKAKGVWDFNFEWQQSSFMKGDGDQRFSPKQRLRTQIDIVASESLKGVVFFELGKTIWGRGVDGASIGTDGKNVIKLRYSYVDWVIPYTDVQVRMGLQPYVLPGFVAGSTILDADGAGVTVSAVFNDYLGATAFWMRALHKNYDSNYGISKLPNFKGTTLDVVGLTIPVTISDIKIAPWGMFAFAGKKSLLGESYGDIEDVRAGLLPAMPAGFGYSWGAGNPFGDVFPNKKRGNAWWVGLSAELAGSSPLHIAVDGAYGRADLGSLRNVVIGDFLLDKIDLKRQGWYAALLAEYKFEYVTPGVIGWYASGDKVDSRGASKRIPTLVGNWSATSFGYSGAYGIGKDSVFGNTIAGSWGVVVQLKDISFLENLTHVIRGARIQGTNNKDVPEHLGLSYVTTIYDTRGGDNMLYLTKKDYAWEVDFDTEYKIYKDLSVALELSYIRLELDKKLWNLQREVDKNAYRAGLNMKYQF</sequence>
<accession>Q1MR61</accession>
<dbReference type="RefSeq" id="WP_011526545.1">
    <property type="nucleotide sequence ID" value="NC_008011.1"/>
</dbReference>
<feature type="chain" id="PRO_5004194198" description="Porin" evidence="1">
    <location>
        <begin position="25"/>
        <end position="498"/>
    </location>
</feature>
<proteinExistence type="predicted"/>
<feature type="signal peptide" evidence="1">
    <location>
        <begin position="1"/>
        <end position="24"/>
    </location>
</feature>
<reference evidence="2 3" key="1">
    <citation type="submission" date="2005-11" db="EMBL/GenBank/DDBJ databases">
        <title>The complete genome sequence of Lawsonia intracellularis: the causative agent of proliferative enteropathy.</title>
        <authorList>
            <person name="Kaur K."/>
            <person name="Zhang Q."/>
            <person name="Beckler D."/>
            <person name="Munir S."/>
            <person name="Li L."/>
            <person name="Kinsley K."/>
            <person name="Herron L."/>
            <person name="Peterson A."/>
            <person name="May B."/>
            <person name="Singh S."/>
            <person name="Gebhart C."/>
            <person name="Kapur V."/>
        </authorList>
    </citation>
    <scope>NUCLEOTIDE SEQUENCE [LARGE SCALE GENOMIC DNA]</scope>
    <source>
        <strain evidence="2 3">PHE/MN1-00</strain>
    </source>
</reference>
<dbReference type="EMBL" id="AM180252">
    <property type="protein sequence ID" value="CAJ54515.1"/>
    <property type="molecule type" value="Genomic_DNA"/>
</dbReference>
<dbReference type="InterPro" id="IPR059232">
    <property type="entry name" value="Porin_put"/>
</dbReference>
<evidence type="ECO:0000313" key="3">
    <source>
        <dbReference type="Proteomes" id="UP000002430"/>
    </source>
</evidence>
<name>Q1MR61_LAWIP</name>
<keyword evidence="3" id="KW-1185">Reference proteome</keyword>
<dbReference type="Proteomes" id="UP000002430">
    <property type="component" value="Chromosome"/>
</dbReference>
<dbReference type="eggNOG" id="ENOG502ZCBE">
    <property type="taxonomic scope" value="Bacteria"/>
</dbReference>
<dbReference type="HOGENOM" id="CLU_042511_0_0_7"/>
<protein>
    <recommendedName>
        <fullName evidence="4">Porin</fullName>
    </recommendedName>
</protein>
<keyword evidence="1" id="KW-0732">Signal</keyword>
<evidence type="ECO:0000313" key="2">
    <source>
        <dbReference type="EMBL" id="CAJ54515.1"/>
    </source>
</evidence>